<dbReference type="EMBL" id="JACONZ010000001">
    <property type="protein sequence ID" value="MBC5580435.1"/>
    <property type="molecule type" value="Genomic_DNA"/>
</dbReference>
<comment type="caution">
    <text evidence="3">The sequence shown here is derived from an EMBL/GenBank/DDBJ whole genome shotgun (WGS) entry which is preliminary data.</text>
</comment>
<dbReference type="InterPro" id="IPR001307">
    <property type="entry name" value="Thiosulphate_STrfase_CS"/>
</dbReference>
<keyword evidence="1" id="KW-0732">Signal</keyword>
<reference evidence="3" key="1">
    <citation type="submission" date="2020-08" db="EMBL/GenBank/DDBJ databases">
        <title>Genome public.</title>
        <authorList>
            <person name="Liu C."/>
            <person name="Sun Q."/>
        </authorList>
    </citation>
    <scope>NUCLEOTIDE SEQUENCE</scope>
    <source>
        <strain evidence="3">BX8</strain>
    </source>
</reference>
<accession>A0A923I500</accession>
<evidence type="ECO:0000313" key="4">
    <source>
        <dbReference type="Proteomes" id="UP000659630"/>
    </source>
</evidence>
<feature type="domain" description="Rhodanese" evidence="2">
    <location>
        <begin position="58"/>
        <end position="144"/>
    </location>
</feature>
<dbReference type="PANTHER" id="PTHR44086">
    <property type="entry name" value="THIOSULFATE SULFURTRANSFERASE RDL2, MITOCHONDRIAL-RELATED"/>
    <property type="match status" value="1"/>
</dbReference>
<evidence type="ECO:0000313" key="3">
    <source>
        <dbReference type="EMBL" id="MBC5580435.1"/>
    </source>
</evidence>
<dbReference type="Proteomes" id="UP000659630">
    <property type="component" value="Unassembled WGS sequence"/>
</dbReference>
<feature type="chain" id="PRO_5038490675" evidence="1">
    <location>
        <begin position="19"/>
        <end position="148"/>
    </location>
</feature>
<dbReference type="CDD" id="cd00158">
    <property type="entry name" value="RHOD"/>
    <property type="match status" value="1"/>
</dbReference>
<dbReference type="SMART" id="SM00450">
    <property type="entry name" value="RHOD"/>
    <property type="match status" value="1"/>
</dbReference>
<evidence type="ECO:0000256" key="1">
    <source>
        <dbReference type="SAM" id="SignalP"/>
    </source>
</evidence>
<dbReference type="Gene3D" id="3.40.250.10">
    <property type="entry name" value="Rhodanese-like domain"/>
    <property type="match status" value="1"/>
</dbReference>
<protein>
    <submittedName>
        <fullName evidence="3">Rhodanese-like domain-containing protein</fullName>
    </submittedName>
</protein>
<dbReference type="PROSITE" id="PS50206">
    <property type="entry name" value="RHODANESE_3"/>
    <property type="match status" value="1"/>
</dbReference>
<dbReference type="AlphaFoldDB" id="A0A923I500"/>
<gene>
    <name evidence="3" type="ORF">H8S23_02840</name>
</gene>
<proteinExistence type="predicted"/>
<feature type="signal peptide" evidence="1">
    <location>
        <begin position="1"/>
        <end position="18"/>
    </location>
</feature>
<dbReference type="GO" id="GO:0004792">
    <property type="term" value="F:thiosulfate-cyanide sulfurtransferase activity"/>
    <property type="evidence" value="ECO:0007669"/>
    <property type="project" value="InterPro"/>
</dbReference>
<dbReference type="InterPro" id="IPR036873">
    <property type="entry name" value="Rhodanese-like_dom_sf"/>
</dbReference>
<sequence length="148" mass="15969">MKWIGLLALAFAAPLLFAGCRGAEGDRSRATAEPGNASSRTETAYHKISAEDAREMIDAGGVTIVDVRREDEYTQEHIPGAVLVPLGTIGDQPPDALPEKDAVLLVYCRSGVRSRQAAQKLEALGYQNIYDFGGIIDWPYETESGTAE</sequence>
<dbReference type="PROSITE" id="PS51257">
    <property type="entry name" value="PROKAR_LIPOPROTEIN"/>
    <property type="match status" value="1"/>
</dbReference>
<dbReference type="SUPFAM" id="SSF52821">
    <property type="entry name" value="Rhodanese/Cell cycle control phosphatase"/>
    <property type="match status" value="1"/>
</dbReference>
<organism evidence="3 4">
    <name type="scientific">Anaerofilum hominis</name>
    <dbReference type="NCBI Taxonomy" id="2763016"/>
    <lineage>
        <taxon>Bacteria</taxon>
        <taxon>Bacillati</taxon>
        <taxon>Bacillota</taxon>
        <taxon>Clostridia</taxon>
        <taxon>Eubacteriales</taxon>
        <taxon>Oscillospiraceae</taxon>
        <taxon>Anaerofilum</taxon>
    </lineage>
</organism>
<evidence type="ECO:0000259" key="2">
    <source>
        <dbReference type="PROSITE" id="PS50206"/>
    </source>
</evidence>
<dbReference type="RefSeq" id="WP_186886788.1">
    <property type="nucleotide sequence ID" value="NZ_JACONZ010000001.1"/>
</dbReference>
<name>A0A923I500_9FIRM</name>
<dbReference type="InterPro" id="IPR001763">
    <property type="entry name" value="Rhodanese-like_dom"/>
</dbReference>
<dbReference type="PANTHER" id="PTHR44086:SF10">
    <property type="entry name" value="THIOSULFATE SULFURTRANSFERASE_RHODANESE-LIKE DOMAIN-CONTAINING PROTEIN 3"/>
    <property type="match status" value="1"/>
</dbReference>
<dbReference type="PROSITE" id="PS00380">
    <property type="entry name" value="RHODANESE_1"/>
    <property type="match status" value="1"/>
</dbReference>
<keyword evidence="4" id="KW-1185">Reference proteome</keyword>
<dbReference type="Pfam" id="PF00581">
    <property type="entry name" value="Rhodanese"/>
    <property type="match status" value="1"/>
</dbReference>